<dbReference type="PROSITE" id="PS51257">
    <property type="entry name" value="PROKAR_LIPOPROTEIN"/>
    <property type="match status" value="1"/>
</dbReference>
<feature type="signal peptide" evidence="9">
    <location>
        <begin position="1"/>
        <end position="25"/>
    </location>
</feature>
<dbReference type="Pfam" id="PF03782">
    <property type="entry name" value="AMOP"/>
    <property type="match status" value="1"/>
</dbReference>
<dbReference type="Pfam" id="PF00084">
    <property type="entry name" value="Sushi"/>
    <property type="match status" value="1"/>
</dbReference>
<feature type="transmembrane region" description="Helical" evidence="8">
    <location>
        <begin position="1132"/>
        <end position="1154"/>
    </location>
</feature>
<dbReference type="InterPro" id="IPR005533">
    <property type="entry name" value="AMOP_dom"/>
</dbReference>
<feature type="chain" id="PRO_5044811407" description="Protein mesh" evidence="9">
    <location>
        <begin position="26"/>
        <end position="1346"/>
    </location>
</feature>
<keyword evidence="15" id="KW-1185">Reference proteome</keyword>
<evidence type="ECO:0000259" key="10">
    <source>
        <dbReference type="PROSITE" id="PS50856"/>
    </source>
</evidence>
<evidence type="ECO:0000256" key="4">
    <source>
        <dbReference type="ARBA" id="ARBA00023136"/>
    </source>
</evidence>
<dbReference type="Pfam" id="PF06119">
    <property type="entry name" value="NIDO"/>
    <property type="match status" value="1"/>
</dbReference>
<gene>
    <name evidence="14" type="ORF">TKK_018375</name>
</gene>
<dbReference type="SUPFAM" id="SSF81296">
    <property type="entry name" value="E set domains"/>
    <property type="match status" value="1"/>
</dbReference>
<keyword evidence="9" id="KW-0732">Signal</keyword>
<keyword evidence="6" id="KW-0768">Sushi</keyword>
<dbReference type="InterPro" id="IPR003886">
    <property type="entry name" value="NIDO_dom"/>
</dbReference>
<dbReference type="SMART" id="SM00032">
    <property type="entry name" value="CCP"/>
    <property type="match status" value="1"/>
</dbReference>
<dbReference type="PROSITE" id="PS51233">
    <property type="entry name" value="VWFD"/>
    <property type="match status" value="1"/>
</dbReference>
<dbReference type="InterPro" id="IPR035976">
    <property type="entry name" value="Sushi/SCR/CCP_sf"/>
</dbReference>
<dbReference type="Proteomes" id="UP001627154">
    <property type="component" value="Unassembled WGS sequence"/>
</dbReference>
<feature type="region of interest" description="Disordered" evidence="7">
    <location>
        <begin position="1175"/>
        <end position="1328"/>
    </location>
</feature>
<dbReference type="InterPro" id="IPR051495">
    <property type="entry name" value="Epithelial_Barrier/Signaling"/>
</dbReference>
<dbReference type="SMART" id="SM00216">
    <property type="entry name" value="VWD"/>
    <property type="match status" value="1"/>
</dbReference>
<evidence type="ECO:0000256" key="7">
    <source>
        <dbReference type="SAM" id="MobiDB-lite"/>
    </source>
</evidence>
<comment type="caution">
    <text evidence="6">Lacks conserved residue(s) required for the propagation of feature annotation.</text>
</comment>
<feature type="domain" description="AMOP" evidence="10">
    <location>
        <begin position="589"/>
        <end position="740"/>
    </location>
</feature>
<accession>A0ABD2VZK0</accession>
<dbReference type="SMART" id="SM00723">
    <property type="entry name" value="AMOP"/>
    <property type="match status" value="1"/>
</dbReference>
<dbReference type="Pfam" id="PF00094">
    <property type="entry name" value="VWD"/>
    <property type="match status" value="1"/>
</dbReference>
<dbReference type="EMBL" id="JBJJXI010000148">
    <property type="protein sequence ID" value="KAL3386174.1"/>
    <property type="molecule type" value="Genomic_DNA"/>
</dbReference>
<feature type="domain" description="NIDO" evidence="12">
    <location>
        <begin position="190"/>
        <end position="356"/>
    </location>
</feature>
<evidence type="ECO:0000259" key="11">
    <source>
        <dbReference type="PROSITE" id="PS50923"/>
    </source>
</evidence>
<dbReference type="PROSITE" id="PS50923">
    <property type="entry name" value="SUSHI"/>
    <property type="match status" value="1"/>
</dbReference>
<comment type="subcellular location">
    <subcellularLocation>
        <location evidence="1">Membrane</location>
    </subcellularLocation>
</comment>
<keyword evidence="2 8" id="KW-0812">Transmembrane</keyword>
<dbReference type="InterPro" id="IPR001846">
    <property type="entry name" value="VWF_type-D"/>
</dbReference>
<dbReference type="CDD" id="cd00033">
    <property type="entry name" value="CCP"/>
    <property type="match status" value="1"/>
</dbReference>
<dbReference type="PANTHER" id="PTHR13802:SF52">
    <property type="entry name" value="MUCIN-4"/>
    <property type="match status" value="1"/>
</dbReference>
<feature type="compositionally biased region" description="Polar residues" evidence="7">
    <location>
        <begin position="1285"/>
        <end position="1295"/>
    </location>
</feature>
<feature type="domain" description="Sushi" evidence="11">
    <location>
        <begin position="1060"/>
        <end position="1120"/>
    </location>
</feature>
<keyword evidence="4 8" id="KW-0472">Membrane</keyword>
<keyword evidence="3 8" id="KW-1133">Transmembrane helix</keyword>
<evidence type="ECO:0000256" key="1">
    <source>
        <dbReference type="ARBA" id="ARBA00004370"/>
    </source>
</evidence>
<evidence type="ECO:0000256" key="3">
    <source>
        <dbReference type="ARBA" id="ARBA00022989"/>
    </source>
</evidence>
<evidence type="ECO:0000259" key="13">
    <source>
        <dbReference type="PROSITE" id="PS51233"/>
    </source>
</evidence>
<keyword evidence="5" id="KW-1015">Disulfide bond</keyword>
<name>A0ABD2VZK0_9HYME</name>
<evidence type="ECO:0000256" key="5">
    <source>
        <dbReference type="ARBA" id="ARBA00023157"/>
    </source>
</evidence>
<dbReference type="InterPro" id="IPR013783">
    <property type="entry name" value="Ig-like_fold"/>
</dbReference>
<sequence length="1346" mass="154153">MREPSGTSLVLLLAIGCAIVRDNAAQEQYDMQRSRESVAEASARLYNPGGYNTYEDNYPRYDSKDPEAYRYAPKPQHYPSNYNIMESRLREIRAEFMYWYFDKGGDNNYGDYQTDIHNSMPQLHKNFNFQLPFFGFRFNYTRLSMNGYLEFSDPPEHYTYPLNFPIPDWPKSNDPSFIGPFFSKCRIGNIKPTDSDQRKPGVYFRMERDLQKRTDQFGVEMRERLMWDVREGVVGADSFEPKHAVIVTWKNMSFAGGIDVSLYKTNTFQLVLATDEVYTYAIFNYLNLQWSSHTEAGGDTTGGEGGTPAYVGFNAGNGTGAYLYYPYSQQMTIRDLPSRGWANGFPGRHIFRIDEKIMLGNCNKDISGTDLPLVFAPESGNMLGGTVVNITGPCFQPNDKVICRFETEEVVGTVVDTSRAICIQPFVKMEGYIRLAVAINEGGFNWKGRYFIETPATATKKIFFEDNRMVFERAPEEIKISWNAYNLTSNLNALVQISLWGYRETIIRPELEFIDMIEDSTVNNGRYTITPQNFRDRMNVRNNDMQFGFLQINLTNPHNYNDLALTPVLWSEPIPLAWYFNPQWTRMYGQNWPKHLCDQWIERDRYLKNFAHEVSLCPCTLEHALNDKGRFLPDQHCDMNVAPSCIYNKGAIHCVTTGSPNNEGAEQQCCYDRNHMLMLSYDQKWGSRPRRSHNLGLLPWNEANKVPTLSHWYHDMTALHTCCFWQEEQSVGCETYRFELRPTQDCVAYQAPAVATVFGDPHVVTFDGLEYTFNRQGEFVLVKVDDNKHKLDIQGRFKQVPENIYGEVRATQLTAVAAQCNSSQTVEVKLRPTHSQWRYHLDVMVGGRKVYFDRQSLKYQHFGNVVVYTPPYILNQSEVVIMFDTGAGIEVLERNGFMSVRVYLPWTYMNKTRGLLGNWSYDILDDLTNPDGTVAPVPWDDKMQPEFRQVDLEFAMNWMVSRKSDEKTGRGVSLFQPEYGLDSVGYNGNGTFQPEWRRDSDAILPSNRSLDKQRAQDLCGDCYQCRYDYALTLNRDMAVTTKDFYDSFTHIRETNQRIIISCGILETPRFGMKSNFLFVPGTKVTFQCNEHFVLIGDARRICMPDGRWDVPIYGYTECLRQIEYAQRVAWKAIGYIVSIGVPVSLLALVIWFLMSGSDSESGSYVARLPWGSSYSSQRQQQQQQQQQEQQEQMQDDASSPSLQLQEQKQPIQETDSSSPNSDPAAKLDSLRQRRRYEGVYRTNEPLPGKPDIEFEDKEWDLKESDLPAALRRPASNRPSPVNVADQASVNSSPEMSQAAASSVSSRRPQQQQRPMDAPGLGIPAASPYVPGTMGLAQFASIKPSAV</sequence>
<dbReference type="InterPro" id="IPR056619">
    <property type="entry name" value="C8-3_MUC4"/>
</dbReference>
<dbReference type="GO" id="GO:0016020">
    <property type="term" value="C:membrane"/>
    <property type="evidence" value="ECO:0007669"/>
    <property type="project" value="UniProtKB-SubCell"/>
</dbReference>
<organism evidence="14 15">
    <name type="scientific">Trichogramma kaykai</name>
    <dbReference type="NCBI Taxonomy" id="54128"/>
    <lineage>
        <taxon>Eukaryota</taxon>
        <taxon>Metazoa</taxon>
        <taxon>Ecdysozoa</taxon>
        <taxon>Arthropoda</taxon>
        <taxon>Hexapoda</taxon>
        <taxon>Insecta</taxon>
        <taxon>Pterygota</taxon>
        <taxon>Neoptera</taxon>
        <taxon>Endopterygota</taxon>
        <taxon>Hymenoptera</taxon>
        <taxon>Apocrita</taxon>
        <taxon>Proctotrupomorpha</taxon>
        <taxon>Chalcidoidea</taxon>
        <taxon>Trichogrammatidae</taxon>
        <taxon>Trichogramma</taxon>
    </lineage>
</organism>
<evidence type="ECO:0008006" key="16">
    <source>
        <dbReference type="Google" id="ProtNLM"/>
    </source>
</evidence>
<dbReference type="Gene3D" id="2.60.40.10">
    <property type="entry name" value="Immunoglobulins"/>
    <property type="match status" value="1"/>
</dbReference>
<evidence type="ECO:0000313" key="14">
    <source>
        <dbReference type="EMBL" id="KAL3386174.1"/>
    </source>
</evidence>
<evidence type="ECO:0000256" key="8">
    <source>
        <dbReference type="SAM" id="Phobius"/>
    </source>
</evidence>
<proteinExistence type="predicted"/>
<feature type="compositionally biased region" description="Polar residues" evidence="7">
    <location>
        <begin position="1195"/>
        <end position="1221"/>
    </location>
</feature>
<protein>
    <recommendedName>
        <fullName evidence="16">Protein mesh</fullName>
    </recommendedName>
</protein>
<reference evidence="14 15" key="1">
    <citation type="journal article" date="2024" name="bioRxiv">
        <title>A reference genome for Trichogramma kaykai: A tiny desert-dwelling parasitoid wasp with competing sex-ratio distorters.</title>
        <authorList>
            <person name="Culotta J."/>
            <person name="Lindsey A.R."/>
        </authorList>
    </citation>
    <scope>NUCLEOTIDE SEQUENCE [LARGE SCALE GENOMIC DNA]</scope>
    <source>
        <strain evidence="14 15">KSX58</strain>
    </source>
</reference>
<dbReference type="SUPFAM" id="SSF57535">
    <property type="entry name" value="Complement control module/SCR domain"/>
    <property type="match status" value="1"/>
</dbReference>
<dbReference type="Pfam" id="PF23263">
    <property type="entry name" value="C8-3_MUC4"/>
    <property type="match status" value="1"/>
</dbReference>
<dbReference type="InterPro" id="IPR014756">
    <property type="entry name" value="Ig_E-set"/>
</dbReference>
<dbReference type="PROSITE" id="PS51220">
    <property type="entry name" value="NIDO"/>
    <property type="match status" value="1"/>
</dbReference>
<dbReference type="PANTHER" id="PTHR13802">
    <property type="entry name" value="MUCIN 4-RELATED"/>
    <property type="match status" value="1"/>
</dbReference>
<feature type="compositionally biased region" description="Low complexity" evidence="7">
    <location>
        <begin position="1177"/>
        <end position="1192"/>
    </location>
</feature>
<feature type="domain" description="VWFD" evidence="13">
    <location>
        <begin position="753"/>
        <end position="966"/>
    </location>
</feature>
<evidence type="ECO:0000256" key="9">
    <source>
        <dbReference type="SAM" id="SignalP"/>
    </source>
</evidence>
<evidence type="ECO:0000313" key="15">
    <source>
        <dbReference type="Proteomes" id="UP001627154"/>
    </source>
</evidence>
<evidence type="ECO:0000256" key="2">
    <source>
        <dbReference type="ARBA" id="ARBA00022692"/>
    </source>
</evidence>
<evidence type="ECO:0000256" key="6">
    <source>
        <dbReference type="PROSITE-ProRule" id="PRU00302"/>
    </source>
</evidence>
<dbReference type="PROSITE" id="PS50856">
    <property type="entry name" value="AMOP"/>
    <property type="match status" value="1"/>
</dbReference>
<dbReference type="SMART" id="SM00539">
    <property type="entry name" value="NIDO"/>
    <property type="match status" value="1"/>
</dbReference>
<dbReference type="Gene3D" id="2.10.70.10">
    <property type="entry name" value="Complement Module, domain 1"/>
    <property type="match status" value="1"/>
</dbReference>
<evidence type="ECO:0000259" key="12">
    <source>
        <dbReference type="PROSITE" id="PS51220"/>
    </source>
</evidence>
<feature type="compositionally biased region" description="Basic and acidic residues" evidence="7">
    <location>
        <begin position="1228"/>
        <end position="1238"/>
    </location>
</feature>
<comment type="caution">
    <text evidence="14">The sequence shown here is derived from an EMBL/GenBank/DDBJ whole genome shotgun (WGS) entry which is preliminary data.</text>
</comment>
<feature type="compositionally biased region" description="Low complexity" evidence="7">
    <location>
        <begin position="1296"/>
        <end position="1314"/>
    </location>
</feature>
<dbReference type="InterPro" id="IPR000436">
    <property type="entry name" value="Sushi_SCR_CCP_dom"/>
</dbReference>